<accession>A0A1H0CSN8</accession>
<evidence type="ECO:0000313" key="3">
    <source>
        <dbReference type="Proteomes" id="UP000199544"/>
    </source>
</evidence>
<dbReference type="AlphaFoldDB" id="A0A1H0CSN8"/>
<name>A0A1H0CSN8_9BACL</name>
<dbReference type="InterPro" id="IPR006340">
    <property type="entry name" value="DUF436"/>
</dbReference>
<dbReference type="STRING" id="459525.SAMN04488137_0033"/>
<proteinExistence type="inferred from homology"/>
<dbReference type="Pfam" id="PF04260">
    <property type="entry name" value="DUF436"/>
    <property type="match status" value="1"/>
</dbReference>
<reference evidence="3" key="1">
    <citation type="submission" date="2016-10" db="EMBL/GenBank/DDBJ databases">
        <authorList>
            <person name="Varghese N."/>
            <person name="Submissions S."/>
        </authorList>
    </citation>
    <scope>NUCLEOTIDE SEQUENCE [LARGE SCALE GENOMIC DNA]</scope>
    <source>
        <strain evidence="3">CGMCC 1.6854</strain>
    </source>
</reference>
<sequence length="228" mass="25128">MWAKFQIMRREAASEYKCCKEKVMELKICALKEGKIQPMSDQLQNVEKQVYHALSDLQKQAALKPGQLLVVGASTSEVTGGRIGTSGTMEVAQALFNGVKMFQEETRVAVAVQCCEHLNRALVVERGTADRLMLEEVRVVPARSAGGALATYAFHHFEDPVMVEFIKADAGIDIGDTFIGMHLKHVAVPVRTEVKSIGEAHVTLAKTRPKLIGGERAVYPSKEDIRCF</sequence>
<evidence type="ECO:0000313" key="2">
    <source>
        <dbReference type="EMBL" id="SDN60908.1"/>
    </source>
</evidence>
<dbReference type="InterPro" id="IPR028345">
    <property type="entry name" value="Antibiotic_NAT-like"/>
</dbReference>
<evidence type="ECO:0000256" key="1">
    <source>
        <dbReference type="HAMAP-Rule" id="MF_00800"/>
    </source>
</evidence>
<dbReference type="HAMAP" id="MF_00800">
    <property type="entry name" value="UPF0340"/>
    <property type="match status" value="1"/>
</dbReference>
<dbReference type="NCBIfam" id="TIGR01440">
    <property type="entry name" value="TIGR01440 family protein"/>
    <property type="match status" value="1"/>
</dbReference>
<dbReference type="Proteomes" id="UP000199544">
    <property type="component" value="Unassembled WGS sequence"/>
</dbReference>
<keyword evidence="3" id="KW-1185">Reference proteome</keyword>
<protein>
    <recommendedName>
        <fullName evidence="1">UPF0340 protein SAMN04488137_0033</fullName>
    </recommendedName>
</protein>
<organism evidence="2 3">
    <name type="scientific">Fictibacillus solisalsi</name>
    <dbReference type="NCBI Taxonomy" id="459525"/>
    <lineage>
        <taxon>Bacteria</taxon>
        <taxon>Bacillati</taxon>
        <taxon>Bacillota</taxon>
        <taxon>Bacilli</taxon>
        <taxon>Bacillales</taxon>
        <taxon>Fictibacillaceae</taxon>
        <taxon>Fictibacillus</taxon>
    </lineage>
</organism>
<gene>
    <name evidence="2" type="ORF">SAMN04488137_0033</name>
</gene>
<dbReference type="SUPFAM" id="SSF110710">
    <property type="entry name" value="TTHA0583/YokD-like"/>
    <property type="match status" value="1"/>
</dbReference>
<comment type="similarity">
    <text evidence="1">Belongs to the UPF0340 family.</text>
</comment>
<dbReference type="Gene3D" id="3.40.50.10360">
    <property type="entry name" value="Hypothetical protein TT1679"/>
    <property type="match status" value="1"/>
</dbReference>
<dbReference type="EMBL" id="FNHW01000010">
    <property type="protein sequence ID" value="SDN60908.1"/>
    <property type="molecule type" value="Genomic_DNA"/>
</dbReference>